<dbReference type="AlphaFoldDB" id="A0A5B0LT80"/>
<protein>
    <submittedName>
        <fullName evidence="1">Uncharacterized protein</fullName>
    </submittedName>
</protein>
<evidence type="ECO:0000313" key="2">
    <source>
        <dbReference type="Proteomes" id="UP000325313"/>
    </source>
</evidence>
<reference evidence="1 2" key="1">
    <citation type="submission" date="2019-05" db="EMBL/GenBank/DDBJ databases">
        <title>Emergence of the Ug99 lineage of the wheat stem rust pathogen through somatic hybridization.</title>
        <authorList>
            <person name="Li F."/>
            <person name="Upadhyaya N.M."/>
            <person name="Sperschneider J."/>
            <person name="Matny O."/>
            <person name="Nguyen-Phuc H."/>
            <person name="Mago R."/>
            <person name="Raley C."/>
            <person name="Miller M.E."/>
            <person name="Silverstein K.A.T."/>
            <person name="Henningsen E."/>
            <person name="Hirsch C.D."/>
            <person name="Visser B."/>
            <person name="Pretorius Z.A."/>
            <person name="Steffenson B.J."/>
            <person name="Schwessinger B."/>
            <person name="Dodds P.N."/>
            <person name="Figueroa M."/>
        </authorList>
    </citation>
    <scope>NUCLEOTIDE SEQUENCE [LARGE SCALE GENOMIC DNA]</scope>
    <source>
        <strain evidence="1 2">Ug99</strain>
    </source>
</reference>
<dbReference type="EMBL" id="VDEP01000506">
    <property type="protein sequence ID" value="KAA1068217.1"/>
    <property type="molecule type" value="Genomic_DNA"/>
</dbReference>
<evidence type="ECO:0000313" key="1">
    <source>
        <dbReference type="EMBL" id="KAA1068217.1"/>
    </source>
</evidence>
<gene>
    <name evidence="1" type="ORF">PGTUg99_027692</name>
</gene>
<name>A0A5B0LT80_PUCGR</name>
<comment type="caution">
    <text evidence="1">The sequence shown here is derived from an EMBL/GenBank/DDBJ whole genome shotgun (WGS) entry which is preliminary data.</text>
</comment>
<accession>A0A5B0LT80</accession>
<dbReference type="Proteomes" id="UP000325313">
    <property type="component" value="Unassembled WGS sequence"/>
</dbReference>
<organism evidence="1 2">
    <name type="scientific">Puccinia graminis f. sp. tritici</name>
    <dbReference type="NCBI Taxonomy" id="56615"/>
    <lineage>
        <taxon>Eukaryota</taxon>
        <taxon>Fungi</taxon>
        <taxon>Dikarya</taxon>
        <taxon>Basidiomycota</taxon>
        <taxon>Pucciniomycotina</taxon>
        <taxon>Pucciniomycetes</taxon>
        <taxon>Pucciniales</taxon>
        <taxon>Pucciniaceae</taxon>
        <taxon>Puccinia</taxon>
    </lineage>
</organism>
<sequence length="127" mass="14730">MITRFQRLPLQVVKPSEKRLRKPPAAVWVSLWCIYVPTGTAGGRTSTGQCINTPETLLEFCYRKFELAPRIKLHMRRLELEALIIYSISQKFNYSNFRLLMIKEELALASGYSVWISPGDKEPHILY</sequence>
<proteinExistence type="predicted"/>